<keyword evidence="8" id="KW-1185">Reference proteome</keyword>
<reference evidence="7" key="2">
    <citation type="submission" date="2022-07" db="EMBL/GenBank/DDBJ databases">
        <authorList>
            <person name="Goncalves M.F.M."/>
            <person name="Hilario S."/>
            <person name="Van De Peer Y."/>
            <person name="Esteves A.C."/>
            <person name="Alves A."/>
        </authorList>
    </citation>
    <scope>NUCLEOTIDE SEQUENCE</scope>
    <source>
        <strain evidence="7">MUM 19.33</strain>
    </source>
</reference>
<protein>
    <submittedName>
        <fullName evidence="7">Sterigmatocystin 8-O-methyltransferase</fullName>
    </submittedName>
</protein>
<gene>
    <name evidence="7" type="ORF">J7T54_000478</name>
</gene>
<dbReference type="InterPro" id="IPR016461">
    <property type="entry name" value="COMT-like"/>
</dbReference>
<dbReference type="Proteomes" id="UP001055219">
    <property type="component" value="Unassembled WGS sequence"/>
</dbReference>
<dbReference type="Pfam" id="PF00891">
    <property type="entry name" value="Methyltransf_2"/>
    <property type="match status" value="1"/>
</dbReference>
<evidence type="ECO:0000256" key="3">
    <source>
        <dbReference type="ARBA" id="ARBA00022691"/>
    </source>
</evidence>
<dbReference type="Gene3D" id="1.10.10.10">
    <property type="entry name" value="Winged helix-like DNA-binding domain superfamily/Winged helix DNA-binding domain"/>
    <property type="match status" value="1"/>
</dbReference>
<evidence type="ECO:0000256" key="4">
    <source>
        <dbReference type="PIRSR" id="PIRSR005739-1"/>
    </source>
</evidence>
<dbReference type="InterPro" id="IPR012967">
    <property type="entry name" value="COMT_dimerisation"/>
</dbReference>
<dbReference type="PROSITE" id="PS51683">
    <property type="entry name" value="SAM_OMT_II"/>
    <property type="match status" value="1"/>
</dbReference>
<evidence type="ECO:0000259" key="6">
    <source>
        <dbReference type="Pfam" id="PF08100"/>
    </source>
</evidence>
<dbReference type="InterPro" id="IPR029063">
    <property type="entry name" value="SAM-dependent_MTases_sf"/>
</dbReference>
<dbReference type="InterPro" id="IPR036388">
    <property type="entry name" value="WH-like_DNA-bd_sf"/>
</dbReference>
<reference evidence="7" key="1">
    <citation type="journal article" date="2021" name="J Fungi (Basel)">
        <title>Genomic and Metabolomic Analyses of the Marine Fungus Emericellopsis cladophorae: Insights into Saltwater Adaptability Mechanisms and Its Biosynthetic Potential.</title>
        <authorList>
            <person name="Goncalves M.F.M."/>
            <person name="Hilario S."/>
            <person name="Van de Peer Y."/>
            <person name="Esteves A.C."/>
            <person name="Alves A."/>
        </authorList>
    </citation>
    <scope>NUCLEOTIDE SEQUENCE</scope>
    <source>
        <strain evidence="7">MUM 19.33</strain>
    </source>
</reference>
<dbReference type="GO" id="GO:0008171">
    <property type="term" value="F:O-methyltransferase activity"/>
    <property type="evidence" value="ECO:0007669"/>
    <property type="project" value="InterPro"/>
</dbReference>
<organism evidence="7 8">
    <name type="scientific">Emericellopsis cladophorae</name>
    <dbReference type="NCBI Taxonomy" id="2686198"/>
    <lineage>
        <taxon>Eukaryota</taxon>
        <taxon>Fungi</taxon>
        <taxon>Dikarya</taxon>
        <taxon>Ascomycota</taxon>
        <taxon>Pezizomycotina</taxon>
        <taxon>Sordariomycetes</taxon>
        <taxon>Hypocreomycetidae</taxon>
        <taxon>Hypocreales</taxon>
        <taxon>Bionectriaceae</taxon>
        <taxon>Emericellopsis</taxon>
    </lineage>
</organism>
<feature type="domain" description="O-methyltransferase C-terminal" evidence="5">
    <location>
        <begin position="173"/>
        <end position="378"/>
    </location>
</feature>
<keyword evidence="2" id="KW-0808">Transferase</keyword>
<dbReference type="OrthoDB" id="1535081at2759"/>
<evidence type="ECO:0000313" key="7">
    <source>
        <dbReference type="EMBL" id="KAI6778360.1"/>
    </source>
</evidence>
<evidence type="ECO:0000313" key="8">
    <source>
        <dbReference type="Proteomes" id="UP001055219"/>
    </source>
</evidence>
<dbReference type="InterPro" id="IPR036390">
    <property type="entry name" value="WH_DNA-bd_sf"/>
</dbReference>
<feature type="domain" description="O-methyltransferase dimerisation" evidence="6">
    <location>
        <begin position="62"/>
        <end position="132"/>
    </location>
</feature>
<dbReference type="GO" id="GO:0032259">
    <property type="term" value="P:methylation"/>
    <property type="evidence" value="ECO:0007669"/>
    <property type="project" value="UniProtKB-KW"/>
</dbReference>
<feature type="active site" description="Proton acceptor" evidence="4">
    <location>
        <position position="310"/>
    </location>
</feature>
<dbReference type="AlphaFoldDB" id="A0A9P9XV84"/>
<proteinExistence type="predicted"/>
<sequence length="399" mass="44175">MADKLDQLIEQLEQTATTIRHDHTYFQSQPEKRHKLLKAADGLIKTAQEPMEGYLDFLTSMANATVVNLFVKWKVFEIIDAAGSITYNDLAKKTGADVALIIRFTRLLVSTGVLIASGQDQLSLAPASKVFIPPHPASYLVQFAYDFHCVAAVTMPKYFETHGRKEPVGRHKTITAYAYGNPDWTVWQHLNSDPAAMSIFMDCMVALTHMHPIVGSYDFSWVVGEAAKSTDRALIVDMGGGKGHAVKAISQATPGLVLSRCFVQDLEEIIKEAKATADEELKDVQFVVADFHAEQPVQGACIYYIRRCLHDYGDDEVVEILEVTREKMAADSRLLIVEQILEFPPLPFAAAADVLISTIGGKERTIDEFESVVSRAGLKISQVWRTPDSDVGIIECQIA</sequence>
<dbReference type="PIRSF" id="PIRSF005739">
    <property type="entry name" value="O-mtase"/>
    <property type="match status" value="1"/>
</dbReference>
<dbReference type="PANTHER" id="PTHR43712">
    <property type="entry name" value="PUTATIVE (AFU_ORTHOLOGUE AFUA_4G14580)-RELATED"/>
    <property type="match status" value="1"/>
</dbReference>
<dbReference type="EMBL" id="JAGIXG020000070">
    <property type="protein sequence ID" value="KAI6778360.1"/>
    <property type="molecule type" value="Genomic_DNA"/>
</dbReference>
<dbReference type="Pfam" id="PF08100">
    <property type="entry name" value="Dimerisation"/>
    <property type="match status" value="1"/>
</dbReference>
<dbReference type="RefSeq" id="XP_051359216.1">
    <property type="nucleotide sequence ID" value="XM_051509794.1"/>
</dbReference>
<evidence type="ECO:0000256" key="2">
    <source>
        <dbReference type="ARBA" id="ARBA00022679"/>
    </source>
</evidence>
<dbReference type="SUPFAM" id="SSF46785">
    <property type="entry name" value="Winged helix' DNA-binding domain"/>
    <property type="match status" value="1"/>
</dbReference>
<dbReference type="InterPro" id="IPR001077">
    <property type="entry name" value="COMT_C"/>
</dbReference>
<keyword evidence="1" id="KW-0489">Methyltransferase</keyword>
<dbReference type="SUPFAM" id="SSF53335">
    <property type="entry name" value="S-adenosyl-L-methionine-dependent methyltransferases"/>
    <property type="match status" value="1"/>
</dbReference>
<evidence type="ECO:0000259" key="5">
    <source>
        <dbReference type="Pfam" id="PF00891"/>
    </source>
</evidence>
<name>A0A9P9XV84_9HYPO</name>
<dbReference type="GeneID" id="75826997"/>
<dbReference type="Gene3D" id="3.40.50.150">
    <property type="entry name" value="Vaccinia Virus protein VP39"/>
    <property type="match status" value="1"/>
</dbReference>
<dbReference type="PANTHER" id="PTHR43712:SF1">
    <property type="entry name" value="HYPOTHETICAL O-METHYLTRANSFERASE (EUROFUNG)-RELATED"/>
    <property type="match status" value="1"/>
</dbReference>
<keyword evidence="3" id="KW-0949">S-adenosyl-L-methionine</keyword>
<evidence type="ECO:0000256" key="1">
    <source>
        <dbReference type="ARBA" id="ARBA00022603"/>
    </source>
</evidence>
<comment type="caution">
    <text evidence="7">The sequence shown here is derived from an EMBL/GenBank/DDBJ whole genome shotgun (WGS) entry which is preliminary data.</text>
</comment>
<accession>A0A9P9XV84</accession>